<evidence type="ECO:0000256" key="1">
    <source>
        <dbReference type="ARBA" id="ARBA00012797"/>
    </source>
</evidence>
<dbReference type="InterPro" id="IPR007356">
    <property type="entry name" value="tRNA_m1G_MeTrfase_euk"/>
</dbReference>
<keyword evidence="3 11" id="KW-0489">Methyltransferase</keyword>
<dbReference type="GO" id="GO:0000049">
    <property type="term" value="F:tRNA binding"/>
    <property type="evidence" value="ECO:0007669"/>
    <property type="project" value="TreeGrafter"/>
</dbReference>
<reference evidence="11 12" key="1">
    <citation type="submission" date="2018-11" db="EMBL/GenBank/DDBJ databases">
        <title>Genome sequence of Saitozyma podzolica DSM 27192.</title>
        <authorList>
            <person name="Aliyu H."/>
            <person name="Gorte O."/>
            <person name="Ochsenreither K."/>
        </authorList>
    </citation>
    <scope>NUCLEOTIDE SEQUENCE [LARGE SCALE GENOMIC DNA]</scope>
    <source>
        <strain evidence="11 12">DSM 27192</strain>
    </source>
</reference>
<dbReference type="Gene3D" id="3.40.1280.30">
    <property type="match status" value="1"/>
</dbReference>
<proteinExistence type="predicted"/>
<feature type="compositionally biased region" description="Basic and acidic residues" evidence="9">
    <location>
        <begin position="77"/>
        <end position="105"/>
    </location>
</feature>
<feature type="compositionally biased region" description="Basic and acidic residues" evidence="9">
    <location>
        <begin position="42"/>
        <end position="63"/>
    </location>
</feature>
<feature type="region of interest" description="Disordered" evidence="9">
    <location>
        <begin position="1"/>
        <end position="105"/>
    </location>
</feature>
<dbReference type="GO" id="GO:0002939">
    <property type="term" value="P:tRNA N1-guanine methylation"/>
    <property type="evidence" value="ECO:0007669"/>
    <property type="project" value="TreeGrafter"/>
</dbReference>
<dbReference type="EC" id="2.1.1.221" evidence="1"/>
<dbReference type="InterPro" id="IPR028564">
    <property type="entry name" value="MT_TRM10-typ"/>
</dbReference>
<evidence type="ECO:0000259" key="10">
    <source>
        <dbReference type="PROSITE" id="PS51675"/>
    </source>
</evidence>
<evidence type="ECO:0000256" key="4">
    <source>
        <dbReference type="ARBA" id="ARBA00022679"/>
    </source>
</evidence>
<dbReference type="OrthoDB" id="278300at2759"/>
<name>A0A427YNM3_9TREE</name>
<feature type="domain" description="SAM-dependent MTase TRM10-type" evidence="10">
    <location>
        <begin position="96"/>
        <end position="354"/>
    </location>
</feature>
<accession>A0A427YNM3</accession>
<dbReference type="Proteomes" id="UP000279259">
    <property type="component" value="Unassembled WGS sequence"/>
</dbReference>
<comment type="catalytic activity">
    <reaction evidence="8">
        <text>guanosine(9) in tRNA + S-adenosyl-L-methionine = N(1)-methylguanosine(9) in tRNA + S-adenosyl-L-homocysteine + H(+)</text>
        <dbReference type="Rhea" id="RHEA:43156"/>
        <dbReference type="Rhea" id="RHEA-COMP:10367"/>
        <dbReference type="Rhea" id="RHEA-COMP:10368"/>
        <dbReference type="ChEBI" id="CHEBI:15378"/>
        <dbReference type="ChEBI" id="CHEBI:57856"/>
        <dbReference type="ChEBI" id="CHEBI:59789"/>
        <dbReference type="ChEBI" id="CHEBI:73542"/>
        <dbReference type="ChEBI" id="CHEBI:74269"/>
        <dbReference type="EC" id="2.1.1.221"/>
    </reaction>
</comment>
<evidence type="ECO:0000313" key="11">
    <source>
        <dbReference type="EMBL" id="RSH92661.1"/>
    </source>
</evidence>
<gene>
    <name evidence="11" type="primary">TRM10</name>
    <name evidence="11" type="ORF">EHS25_008106</name>
</gene>
<sequence>MDPEEAAMNGLDILEGSGSGEMAAGEEPKMSKSAMKKAARKARMEELKPIRRQAEKERRRERAVQLAEGYAAGTLTPEERALVETRRAKERERRESKRKGPEKGVDQEAWKGGVIIDLGFDELMTDQEISSMASQLAFQYSTNRSAKIPISSVVHTSASSEASPRLWDRLAKSGCERWARCHFVEQDLDKIAAQWDKRKSAETKDEAAAGPSSSAGNVAAVGENPDKSVSGPMTEPEPALEGGMPDMGGLSPSGHSLVYLSADAEEELQTLREDEVYIIGGIVDRNRHKSLCQNKAERLRIRTAKLPIGKYIAHLPTRKVLTVNQVFDILVGYIDLQDWKAAFETALPPRKFVVVKKRKRGKKDSESDEAEVDSGTRQDAKDVDDESAEGEDGEDGADAEEALMNANA</sequence>
<feature type="region of interest" description="Disordered" evidence="9">
    <location>
        <begin position="357"/>
        <end position="408"/>
    </location>
</feature>
<evidence type="ECO:0000256" key="8">
    <source>
        <dbReference type="ARBA" id="ARBA00048434"/>
    </source>
</evidence>
<organism evidence="11 12">
    <name type="scientific">Saitozyma podzolica</name>
    <dbReference type="NCBI Taxonomy" id="1890683"/>
    <lineage>
        <taxon>Eukaryota</taxon>
        <taxon>Fungi</taxon>
        <taxon>Dikarya</taxon>
        <taxon>Basidiomycota</taxon>
        <taxon>Agaricomycotina</taxon>
        <taxon>Tremellomycetes</taxon>
        <taxon>Tremellales</taxon>
        <taxon>Trimorphomycetaceae</taxon>
        <taxon>Saitozyma</taxon>
    </lineage>
</organism>
<evidence type="ECO:0000256" key="3">
    <source>
        <dbReference type="ARBA" id="ARBA00022603"/>
    </source>
</evidence>
<feature type="region of interest" description="Disordered" evidence="9">
    <location>
        <begin position="199"/>
        <end position="240"/>
    </location>
</feature>
<dbReference type="PANTHER" id="PTHR13563:SF13">
    <property type="entry name" value="TRNA METHYLTRANSFERASE 10 HOMOLOG A"/>
    <property type="match status" value="1"/>
</dbReference>
<protein>
    <recommendedName>
        <fullName evidence="2">tRNA (guanine(9)-N1)-methyltransferase</fullName>
        <ecNumber evidence="1">2.1.1.221</ecNumber>
    </recommendedName>
    <alternativeName>
        <fullName evidence="7">tRNA methyltransferase 10</fullName>
    </alternativeName>
    <alternativeName>
        <fullName evidence="6">tRNA(m1G9)-methyltransferase</fullName>
    </alternativeName>
</protein>
<evidence type="ECO:0000256" key="6">
    <source>
        <dbReference type="ARBA" id="ARBA00031792"/>
    </source>
</evidence>
<dbReference type="PANTHER" id="PTHR13563">
    <property type="entry name" value="TRNA (GUANINE-9-) METHYLTRANSFERASE"/>
    <property type="match status" value="1"/>
</dbReference>
<dbReference type="GO" id="GO:0052905">
    <property type="term" value="F:tRNA (guanosine(9)-N1)-methyltransferase activity"/>
    <property type="evidence" value="ECO:0007669"/>
    <property type="project" value="UniProtKB-EC"/>
</dbReference>
<dbReference type="PROSITE" id="PS51675">
    <property type="entry name" value="SAM_MT_TRM10"/>
    <property type="match status" value="1"/>
</dbReference>
<dbReference type="AlphaFoldDB" id="A0A427YNM3"/>
<evidence type="ECO:0000256" key="9">
    <source>
        <dbReference type="SAM" id="MobiDB-lite"/>
    </source>
</evidence>
<keyword evidence="12" id="KW-1185">Reference proteome</keyword>
<evidence type="ECO:0000313" key="12">
    <source>
        <dbReference type="Proteomes" id="UP000279259"/>
    </source>
</evidence>
<dbReference type="STRING" id="1890683.A0A427YNM3"/>
<comment type="caution">
    <text evidence="11">The sequence shown here is derived from an EMBL/GenBank/DDBJ whole genome shotgun (WGS) entry which is preliminary data.</text>
</comment>
<dbReference type="GO" id="GO:0005634">
    <property type="term" value="C:nucleus"/>
    <property type="evidence" value="ECO:0007669"/>
    <property type="project" value="TreeGrafter"/>
</dbReference>
<dbReference type="EMBL" id="RSCD01000005">
    <property type="protein sequence ID" value="RSH92661.1"/>
    <property type="molecule type" value="Genomic_DNA"/>
</dbReference>
<evidence type="ECO:0000256" key="2">
    <source>
        <dbReference type="ARBA" id="ARBA00020451"/>
    </source>
</evidence>
<feature type="compositionally biased region" description="Acidic residues" evidence="9">
    <location>
        <begin position="382"/>
        <end position="401"/>
    </location>
</feature>
<dbReference type="InterPro" id="IPR038459">
    <property type="entry name" value="MT_TRM10-typ_sf"/>
</dbReference>
<dbReference type="CDD" id="cd18089">
    <property type="entry name" value="SPOUT_Trm10-like"/>
    <property type="match status" value="1"/>
</dbReference>
<keyword evidence="4 11" id="KW-0808">Transferase</keyword>
<keyword evidence="5" id="KW-0949">S-adenosyl-L-methionine</keyword>
<evidence type="ECO:0000256" key="5">
    <source>
        <dbReference type="ARBA" id="ARBA00022691"/>
    </source>
</evidence>
<evidence type="ECO:0000256" key="7">
    <source>
        <dbReference type="ARBA" id="ARBA00032166"/>
    </source>
</evidence>